<dbReference type="InterPro" id="IPR045584">
    <property type="entry name" value="Pilin-like"/>
</dbReference>
<sequence>MKNQRFTLIELLVVIAIIAILAGMLLPALNKARATAQSASCLANMKQFGQAANLYTGDSNGITVPHVMDGSFKFTMGDFTTDQPSWQHFLASYLGLGVDVLNYTSAKRGSHIYRCPAVPYNADANGSDDSYWGYPGPTDCGPERFCYAINGMGYATVVGYPDAAYNKPKRIEKLRNPSTLFAIVEGGRQGAILSECNLDNGDDTLPRVATGVGRARYPHGNVSSNQLYADGHCGSRQGLLRKFVDSDLGNEWTQAWGWPGWDAWLR</sequence>
<keyword evidence="1" id="KW-0812">Transmembrane</keyword>
<evidence type="ECO:0000313" key="4">
    <source>
        <dbReference type="Proteomes" id="UP000245959"/>
    </source>
</evidence>
<dbReference type="PANTHER" id="PTHR30093">
    <property type="entry name" value="GENERAL SECRETION PATHWAY PROTEIN G"/>
    <property type="match status" value="1"/>
</dbReference>
<protein>
    <submittedName>
        <fullName evidence="3">Prepilin-type N-terminal cleavage/methylation domain-containing protein/prepilin-type processing-associated H-X9-DG protein</fullName>
    </submittedName>
    <submittedName>
        <fullName evidence="2">Type II secretion system protein</fullName>
    </submittedName>
</protein>
<keyword evidence="1" id="KW-0472">Membrane</keyword>
<dbReference type="Proteomes" id="UP000576225">
    <property type="component" value="Unassembled WGS sequence"/>
</dbReference>
<gene>
    <name evidence="3" type="ORF">C8D82_11288</name>
    <name evidence="2" type="ORF">HF882_08510</name>
</gene>
<dbReference type="EMBL" id="JABAEW010000013">
    <property type="protein sequence ID" value="NMD86621.1"/>
    <property type="molecule type" value="Genomic_DNA"/>
</dbReference>
<dbReference type="Pfam" id="PF07963">
    <property type="entry name" value="N_methyl"/>
    <property type="match status" value="1"/>
</dbReference>
<dbReference type="SUPFAM" id="SSF54523">
    <property type="entry name" value="Pili subunits"/>
    <property type="match status" value="1"/>
</dbReference>
<dbReference type="Proteomes" id="UP000245959">
    <property type="component" value="Unassembled WGS sequence"/>
</dbReference>
<keyword evidence="1" id="KW-1133">Transmembrane helix</keyword>
<dbReference type="RefSeq" id="WP_116883930.1">
    <property type="nucleotide sequence ID" value="NZ_CABMMC010000146.1"/>
</dbReference>
<dbReference type="PANTHER" id="PTHR30093:SF2">
    <property type="entry name" value="TYPE II SECRETION SYSTEM PROTEIN H"/>
    <property type="match status" value="1"/>
</dbReference>
<dbReference type="EMBL" id="QEKH01000012">
    <property type="protein sequence ID" value="PVY42091.1"/>
    <property type="molecule type" value="Genomic_DNA"/>
</dbReference>
<evidence type="ECO:0000313" key="3">
    <source>
        <dbReference type="EMBL" id="PVY42091.1"/>
    </source>
</evidence>
<dbReference type="GeneID" id="78295238"/>
<reference evidence="3 4" key="1">
    <citation type="submission" date="2018-04" db="EMBL/GenBank/DDBJ databases">
        <title>Genomic Encyclopedia of Type Strains, Phase IV (KMG-IV): sequencing the most valuable type-strain genomes for metagenomic binning, comparative biology and taxonomic classification.</title>
        <authorList>
            <person name="Goeker M."/>
        </authorList>
    </citation>
    <scope>NUCLEOTIDE SEQUENCE [LARGE SCALE GENOMIC DNA]</scope>
    <source>
        <strain evidence="3 4">DSM 14823</strain>
    </source>
</reference>
<feature type="transmembrane region" description="Helical" evidence="1">
    <location>
        <begin position="7"/>
        <end position="29"/>
    </location>
</feature>
<accession>A0A2U1B0I0</accession>
<evidence type="ECO:0000256" key="1">
    <source>
        <dbReference type="SAM" id="Phobius"/>
    </source>
</evidence>
<evidence type="ECO:0000313" key="2">
    <source>
        <dbReference type="EMBL" id="NMD86621.1"/>
    </source>
</evidence>
<dbReference type="OrthoDB" id="269301at2"/>
<dbReference type="InterPro" id="IPR012902">
    <property type="entry name" value="N_methyl_site"/>
</dbReference>
<comment type="caution">
    <text evidence="3">The sequence shown here is derived from an EMBL/GenBank/DDBJ whole genome shotgun (WGS) entry which is preliminary data.</text>
</comment>
<evidence type="ECO:0000313" key="5">
    <source>
        <dbReference type="Proteomes" id="UP000576225"/>
    </source>
</evidence>
<organism evidence="3 4">
    <name type="scientific">Victivallis vadensis</name>
    <dbReference type="NCBI Taxonomy" id="172901"/>
    <lineage>
        <taxon>Bacteria</taxon>
        <taxon>Pseudomonadati</taxon>
        <taxon>Lentisphaerota</taxon>
        <taxon>Lentisphaeria</taxon>
        <taxon>Victivallales</taxon>
        <taxon>Victivallaceae</taxon>
        <taxon>Victivallis</taxon>
    </lineage>
</organism>
<name>A0A2U1B0I0_9BACT</name>
<dbReference type="Gene3D" id="3.30.700.10">
    <property type="entry name" value="Glycoprotein, Type 4 Pilin"/>
    <property type="match status" value="1"/>
</dbReference>
<proteinExistence type="predicted"/>
<dbReference type="NCBIfam" id="TIGR02532">
    <property type="entry name" value="IV_pilin_GFxxxE"/>
    <property type="match status" value="1"/>
</dbReference>
<keyword evidence="4" id="KW-1185">Reference proteome</keyword>
<dbReference type="AlphaFoldDB" id="A0A2U1B0I0"/>
<reference evidence="2 5" key="2">
    <citation type="submission" date="2020-04" db="EMBL/GenBank/DDBJ databases">
        <authorList>
            <person name="Hitch T.C.A."/>
            <person name="Wylensek D."/>
            <person name="Clavel T."/>
        </authorList>
    </citation>
    <scope>NUCLEOTIDE SEQUENCE [LARGE SCALE GENOMIC DNA]</scope>
    <source>
        <strain evidence="2 5">COR2-253-APC-1A</strain>
    </source>
</reference>